<dbReference type="STRING" id="1470200.PL75_05960"/>
<sequence>MKKLLCITLLAVSLPAWADAANDLLGAQAAFRQALSAQNSNGGKIVSLQRDLAAAQARLQQTQAEITRLEGELQAATAAKAQNDNALQEAGARLNAAWAAARASGTAQ</sequence>
<keyword evidence="2" id="KW-0732">Signal</keyword>
<name>A0A0J0YRT1_9NEIS</name>
<evidence type="ECO:0000313" key="4">
    <source>
        <dbReference type="Proteomes" id="UP000036027"/>
    </source>
</evidence>
<evidence type="ECO:0008006" key="5">
    <source>
        <dbReference type="Google" id="ProtNLM"/>
    </source>
</evidence>
<protein>
    <recommendedName>
        <fullName evidence="5">Periplasmic protein</fullName>
    </recommendedName>
</protein>
<dbReference type="Proteomes" id="UP000036027">
    <property type="component" value="Unassembled WGS sequence"/>
</dbReference>
<keyword evidence="1" id="KW-0175">Coiled coil</keyword>
<reference evidence="3 4" key="1">
    <citation type="submission" date="2014-11" db="EMBL/GenBank/DDBJ databases">
        <title>Genome of a novel goose pathogen.</title>
        <authorList>
            <person name="Hansen C.M."/>
            <person name="Hueffer K."/>
            <person name="Choi S.C."/>
        </authorList>
    </citation>
    <scope>NUCLEOTIDE SEQUENCE [LARGE SCALE GENOMIC DNA]</scope>
    <source>
        <strain evidence="3 4">KH1503</strain>
    </source>
</reference>
<evidence type="ECO:0000256" key="2">
    <source>
        <dbReference type="SAM" id="SignalP"/>
    </source>
</evidence>
<feature type="chain" id="PRO_5005246881" description="Periplasmic protein" evidence="2">
    <location>
        <begin position="19"/>
        <end position="108"/>
    </location>
</feature>
<proteinExistence type="predicted"/>
<keyword evidence="4" id="KW-1185">Reference proteome</keyword>
<organism evidence="3 4">
    <name type="scientific">Neisseria arctica</name>
    <dbReference type="NCBI Taxonomy" id="1470200"/>
    <lineage>
        <taxon>Bacteria</taxon>
        <taxon>Pseudomonadati</taxon>
        <taxon>Pseudomonadota</taxon>
        <taxon>Betaproteobacteria</taxon>
        <taxon>Neisseriales</taxon>
        <taxon>Neisseriaceae</taxon>
        <taxon>Neisseria</taxon>
    </lineage>
</organism>
<accession>A0A0J0YRT1</accession>
<dbReference type="AlphaFoldDB" id="A0A0J0YRT1"/>
<dbReference type="RefSeq" id="WP_047761011.1">
    <property type="nucleotide sequence ID" value="NZ_CP091510.1"/>
</dbReference>
<dbReference type="PATRIC" id="fig|1470200.3.peg.2397"/>
<dbReference type="EMBL" id="JTDO01000008">
    <property type="protein sequence ID" value="KLT72841.1"/>
    <property type="molecule type" value="Genomic_DNA"/>
</dbReference>
<feature type="signal peptide" evidence="2">
    <location>
        <begin position="1"/>
        <end position="18"/>
    </location>
</feature>
<feature type="coiled-coil region" evidence="1">
    <location>
        <begin position="45"/>
        <end position="79"/>
    </location>
</feature>
<evidence type="ECO:0000313" key="3">
    <source>
        <dbReference type="EMBL" id="KLT72841.1"/>
    </source>
</evidence>
<gene>
    <name evidence="3" type="ORF">PL75_05960</name>
</gene>
<evidence type="ECO:0000256" key="1">
    <source>
        <dbReference type="SAM" id="Coils"/>
    </source>
</evidence>
<comment type="caution">
    <text evidence="3">The sequence shown here is derived from an EMBL/GenBank/DDBJ whole genome shotgun (WGS) entry which is preliminary data.</text>
</comment>